<evidence type="ECO:0000256" key="1">
    <source>
        <dbReference type="SAM" id="Phobius"/>
    </source>
</evidence>
<dbReference type="InterPro" id="IPR019533">
    <property type="entry name" value="Peptidase_S26"/>
</dbReference>
<feature type="domain" description="Peptidase S26" evidence="2">
    <location>
        <begin position="6"/>
        <end position="163"/>
    </location>
</feature>
<dbReference type="RefSeq" id="WP_070933780.1">
    <property type="nucleotide sequence ID" value="NZ_MIPT01000001.1"/>
</dbReference>
<dbReference type="Pfam" id="PF10502">
    <property type="entry name" value="Peptidase_S26"/>
    <property type="match status" value="1"/>
</dbReference>
<dbReference type="OrthoDB" id="5360818at2"/>
<evidence type="ECO:0000259" key="2">
    <source>
        <dbReference type="Pfam" id="PF10502"/>
    </source>
</evidence>
<proteinExistence type="predicted"/>
<dbReference type="EMBL" id="MIPT01000001">
    <property type="protein sequence ID" value="OHT20070.1"/>
    <property type="molecule type" value="Genomic_DNA"/>
</dbReference>
<keyword evidence="4" id="KW-1185">Reference proteome</keyword>
<feature type="transmembrane region" description="Helical" evidence="1">
    <location>
        <begin position="6"/>
        <end position="24"/>
    </location>
</feature>
<keyword evidence="1" id="KW-0472">Membrane</keyword>
<sequence length="165" mass="17727">MNVRSIPLAVMTVSIILIGISVVIDPQPRLIWNASPSVPIGFYRVHTGEMPGRGDLAVVAPPHRIARYLDDGGYLPFGLPLIKPVAALAGQRVCRVGDTISIDGTVTGAAKASDRFGRPLPVWHGCRTISDNQLFFMNPNREDSLDGRYFGPLPVSTVIGVATPL</sequence>
<reference evidence="3 4" key="1">
    <citation type="submission" date="2016-09" db="EMBL/GenBank/DDBJ databases">
        <title>Metabolic pathway, cell adaptation mechanisms and a novel monoxygenase revealed through proteogenomic-transcription analysis of a Sphingomonas haloaromaticamans strain degrading the fungicide ortho-phenylphenol.</title>
        <authorList>
            <person name="Perruchon C."/>
            <person name="Papadopoulou E.S."/>
            <person name="Rousidou C."/>
            <person name="Vasileiadis S."/>
            <person name="Tanou G."/>
            <person name="Amoutzias G."/>
            <person name="Molassiotis A."/>
            <person name="Karpouzas D.G."/>
        </authorList>
    </citation>
    <scope>NUCLEOTIDE SEQUENCE [LARGE SCALE GENOMIC DNA]</scope>
    <source>
        <strain evidence="3 4">P3</strain>
    </source>
</reference>
<dbReference type="Proteomes" id="UP000179467">
    <property type="component" value="Unassembled WGS sequence"/>
</dbReference>
<accession>A0A1S1HHS0</accession>
<dbReference type="AlphaFoldDB" id="A0A1S1HHS0"/>
<keyword evidence="1" id="KW-0812">Transmembrane</keyword>
<dbReference type="GO" id="GO:0004252">
    <property type="term" value="F:serine-type endopeptidase activity"/>
    <property type="evidence" value="ECO:0007669"/>
    <property type="project" value="InterPro"/>
</dbReference>
<dbReference type="GO" id="GO:0006465">
    <property type="term" value="P:signal peptide processing"/>
    <property type="evidence" value="ECO:0007669"/>
    <property type="project" value="InterPro"/>
</dbReference>
<keyword evidence="1" id="KW-1133">Transmembrane helix</keyword>
<name>A0A1S1HHS0_9SPHN</name>
<organism evidence="3 4">
    <name type="scientific">Edaphosphingomonas haloaromaticamans</name>
    <dbReference type="NCBI Taxonomy" id="653954"/>
    <lineage>
        <taxon>Bacteria</taxon>
        <taxon>Pseudomonadati</taxon>
        <taxon>Pseudomonadota</taxon>
        <taxon>Alphaproteobacteria</taxon>
        <taxon>Sphingomonadales</taxon>
        <taxon>Rhizorhabdaceae</taxon>
        <taxon>Edaphosphingomonas</taxon>
    </lineage>
</organism>
<dbReference type="SUPFAM" id="SSF51306">
    <property type="entry name" value="LexA/Signal peptidase"/>
    <property type="match status" value="1"/>
</dbReference>
<evidence type="ECO:0000313" key="3">
    <source>
        <dbReference type="EMBL" id="OHT20070.1"/>
    </source>
</evidence>
<comment type="caution">
    <text evidence="3">The sequence shown here is derived from an EMBL/GenBank/DDBJ whole genome shotgun (WGS) entry which is preliminary data.</text>
</comment>
<dbReference type="InterPro" id="IPR036286">
    <property type="entry name" value="LexA/Signal_pep-like_sf"/>
</dbReference>
<gene>
    <name evidence="3" type="ORF">BHE75_02064</name>
</gene>
<dbReference type="Gene3D" id="2.10.109.10">
    <property type="entry name" value="Umud Fragment, subunit A"/>
    <property type="match status" value="1"/>
</dbReference>
<protein>
    <submittedName>
        <fullName evidence="3">Peptidase S26</fullName>
    </submittedName>
</protein>
<evidence type="ECO:0000313" key="4">
    <source>
        <dbReference type="Proteomes" id="UP000179467"/>
    </source>
</evidence>